<dbReference type="InterPro" id="IPR011625">
    <property type="entry name" value="A2M_N_BRD"/>
</dbReference>
<dbReference type="PANTHER" id="PTHR40094:SF1">
    <property type="entry name" value="UBIQUITIN DOMAIN-CONTAINING PROTEIN"/>
    <property type="match status" value="1"/>
</dbReference>
<dbReference type="Pfam" id="PF11974">
    <property type="entry name" value="bMG3"/>
    <property type="match status" value="1"/>
</dbReference>
<dbReference type="Pfam" id="PF17962">
    <property type="entry name" value="bMG6"/>
    <property type="match status" value="1"/>
</dbReference>
<dbReference type="SMART" id="SM01359">
    <property type="entry name" value="A2M_N_2"/>
    <property type="match status" value="1"/>
</dbReference>
<evidence type="ECO:0000256" key="1">
    <source>
        <dbReference type="ARBA" id="ARBA00010556"/>
    </source>
</evidence>
<dbReference type="SMART" id="SM01360">
    <property type="entry name" value="A2M"/>
    <property type="match status" value="1"/>
</dbReference>
<evidence type="ECO:0000259" key="4">
    <source>
        <dbReference type="SMART" id="SM01359"/>
    </source>
</evidence>
<dbReference type="Pfam" id="PF07703">
    <property type="entry name" value="A2M_BRD"/>
    <property type="match status" value="1"/>
</dbReference>
<evidence type="ECO:0000313" key="6">
    <source>
        <dbReference type="EMBL" id="KAA6301860.1"/>
    </source>
</evidence>
<organism evidence="6 7">
    <name type="scientific">Candidatus Ordinivivax streblomastigis</name>
    <dbReference type="NCBI Taxonomy" id="2540710"/>
    <lineage>
        <taxon>Bacteria</taxon>
        <taxon>Pseudomonadati</taxon>
        <taxon>Bacteroidota</taxon>
        <taxon>Bacteroidia</taxon>
        <taxon>Bacteroidales</taxon>
        <taxon>Candidatus Ordinivivax</taxon>
    </lineage>
</organism>
<dbReference type="InterPro" id="IPR041246">
    <property type="entry name" value="Bact_MG10"/>
</dbReference>
<keyword evidence="6" id="KW-0449">Lipoprotein</keyword>
<feature type="chain" id="PRO_5024444490" evidence="3">
    <location>
        <begin position="23"/>
        <end position="1843"/>
    </location>
</feature>
<dbReference type="PANTHER" id="PTHR40094">
    <property type="entry name" value="ALPHA-2-MACROGLOBULIN HOMOLOG"/>
    <property type="match status" value="1"/>
</dbReference>
<dbReference type="InterPro" id="IPR051802">
    <property type="entry name" value="YfhM-like"/>
</dbReference>
<dbReference type="GO" id="GO:0004866">
    <property type="term" value="F:endopeptidase inhibitor activity"/>
    <property type="evidence" value="ECO:0007669"/>
    <property type="project" value="InterPro"/>
</dbReference>
<feature type="domain" description="Alpha-2-macroglobulin bait region" evidence="4">
    <location>
        <begin position="984"/>
        <end position="1127"/>
    </location>
</feature>
<dbReference type="InterPro" id="IPR002890">
    <property type="entry name" value="MG2"/>
</dbReference>
<proteinExistence type="inferred from homology"/>
<sequence>MNAHRKTSLLIFFLLVLFSCNKETVPVSEFAPYISAYTSGLIYPASTIRIELANEQATVEPNTEVKKKVFSFSPSINGKAYWVNNRTIEFVPDEGVLKNDQAYEASFKLGKVMQVDKRYKNFTFTFKVEDKKADIWFDSPEISDPKLVTMKGEIHFSETMDLSVVQKAFSAKTSDNQSLSAVVEAGSDAKTYRFVIAGIQRKKTDTDLETVLDGKIWGAGNNISQKVNIPALDVFKTLSVEQIFEPENGIQITFSNPVSQSQDLRGLITIPELSNFTFHIQNNKVTIYYERKGLTTLTITVNQGIKDTQGEKLAAPFSTTLSIEKLKPQVELLNNGTIIPASGNLQVPFRAVNLKAVDVKVIQIYENNILMFLQDNQLNGSDALRRSGRLVYRKTLRLDAHPSKLQSWQNYSIDLSLLMKQEPGAIYRIEFSFKQAYSAYPCGEEDVDASSSNTIDNLTQIASDNLTEKEEALWDTPSAYYYSNDEFDWENYDWKERNNPCHPTYYMLSERKVSCNVMMSDLGIIAKSNSANQWWIAVSNLLNTQPVSANISLYNYQLQLVGNAKTDADGFTMITPKGKPFIAVAESNGQKTYLRLVDGEDNSLSRFDTGGKTIEKGLKGFIYGERGVWRPGDSLHITFIVYDLEKRLPENHPVALEMYNPRGQFHSKQILTQSVNGFYAYTVATRADDPTGLWNAYVKIGGTAFHKSIRIETIKPNRLKINLALSGNRLEASPSGIPATLSAAWLTGTVARNLKAKVEMTLSKVATQFKGFEKYGFNNPATNFYSDKAEVFDGTLNDAGSVQFNLKTPKAENAPGLLNTQIVCRVFEPGGDASIFTQSIPYSPFSSYVGLNLNQQQDKYIETDTDHRFDIVTLNADGKLVSRSNLEYKIYKIDWSWWWGYNADESYANYIHNSSYQPVASGRLNTPNGKASFNFKVNYPDWGRYLVLVSDKESGHATGGTIYVDWPEWRGRSNKSDPDNIKMLSFSTDKTAYEIGEEITVILPASAAGNALVALENGSTVLHRTWITVSDKGDTKYTFKATKEMAPNFYIHISLLQPYAQTVNELPIRMYGVLPVLISIKESVLEPQINMPEALRPETEFTVEVSEKQGKAMTYTLAVVDDGLLDLTNFKTPNPWAEFYAREALGIRTWDMYDYVMGAFAGTYASMFSIGGDEMLKPANEKANRFKPVTKYLGPFTLGKGNTNKHKITLPMYVGSVRTMVVAGQDGAYGKAEKTTPVRTPLMVLSSLPRVVSTNEEISLPVNVFALENTVKDATIKVETTGLLQNIEGAKSIHFDKPGDAMVYFSMKTASKTGVEKVTVTVSGNGKTAKETIEIDVRNPNPPVIRSDNKLLNAGESGEFSYQLNGSLNDDWVKMDVSRIPSMDFTRRFDFLYNYEHYCSEQLTSRALPLLYISQFKETDAAESESIKKNVSEAITNLYGRQLTNGGIVYWPGNTTPDDWITSYAGAFLFRAKEKGYNVNSNVLNKWKAYQRQTAQSWSPSGNSLEYQQFLQAYRLYSLAVAGSPELGAMNRLKEMTGLSTQTRWCLAAAYALSGKTKPAEDLMFNTPTTVSPYWNAYTYGSSDRDEALILETMVLMGRLQEAFKQAQKVAQNLSRENYFSTQSTAYALVAMSALSEKVAGSIDCNWSLNGKKQDPIQSSKVLYQKQLPKTPSNGNIVLTNKGTGVLYVNVVSKYRPVNDTLPALANNLKMEVSYFDLKQHPLDVSELKQGTDFIASVKISNISAADDYTNLALTHIIPSGWEIFNERLTDTEGNHSAYTYRDIRDDRVLTYFDLARGKSKTIAIRLQASYLGSFVLPAVLCEAMYDSSAQARTAAGRVKVVK</sequence>
<keyword evidence="2 3" id="KW-0732">Signal</keyword>
<evidence type="ECO:0000256" key="2">
    <source>
        <dbReference type="ARBA" id="ARBA00022729"/>
    </source>
</evidence>
<dbReference type="InterPro" id="IPR041203">
    <property type="entry name" value="Bact_A2M_MG5"/>
</dbReference>
<comment type="caution">
    <text evidence="6">The sequence shown here is derived from an EMBL/GenBank/DDBJ whole genome shotgun (WGS) entry which is preliminary data.</text>
</comment>
<dbReference type="EMBL" id="SNRX01000013">
    <property type="protein sequence ID" value="KAA6301860.1"/>
    <property type="molecule type" value="Genomic_DNA"/>
</dbReference>
<dbReference type="CDD" id="cd02891">
    <property type="entry name" value="A2M_like"/>
    <property type="match status" value="1"/>
</dbReference>
<dbReference type="Pfam" id="PF17972">
    <property type="entry name" value="bMG5"/>
    <property type="match status" value="1"/>
</dbReference>
<dbReference type="Gene3D" id="2.60.40.1930">
    <property type="match status" value="1"/>
</dbReference>
<protein>
    <submittedName>
        <fullName evidence="6">Putative lipoprotein YfhM</fullName>
    </submittedName>
</protein>
<feature type="signal peptide" evidence="3">
    <location>
        <begin position="1"/>
        <end position="22"/>
    </location>
</feature>
<dbReference type="Pfam" id="PF01835">
    <property type="entry name" value="MG2"/>
    <property type="match status" value="1"/>
</dbReference>
<dbReference type="SUPFAM" id="SSF48239">
    <property type="entry name" value="Terpenoid cyclases/Protein prenyltransferases"/>
    <property type="match status" value="1"/>
</dbReference>
<comment type="similarity">
    <text evidence="1">Belongs to the protease inhibitor I39 (alpha-2-macroglobulin) family. Bacterial alpha-2-macroglobulin subfamily.</text>
</comment>
<gene>
    <name evidence="6" type="ORF">EZS26_002023</name>
</gene>
<feature type="domain" description="Alpha-2-macroglobulin" evidence="5">
    <location>
        <begin position="1190"/>
        <end position="1278"/>
    </location>
</feature>
<accession>A0A5M8P0I5</accession>
<dbReference type="InterPro" id="IPR021868">
    <property type="entry name" value="Alpha_2_Macroglob_MG3"/>
</dbReference>
<evidence type="ECO:0000256" key="3">
    <source>
        <dbReference type="SAM" id="SignalP"/>
    </source>
</evidence>
<dbReference type="PROSITE" id="PS51257">
    <property type="entry name" value="PROKAR_LIPOPROTEIN"/>
    <property type="match status" value="1"/>
</dbReference>
<dbReference type="InterPro" id="IPR001599">
    <property type="entry name" value="Macroglobln_a2"/>
</dbReference>
<dbReference type="InterPro" id="IPR008930">
    <property type="entry name" value="Terpenoid_cyclase/PrenylTrfase"/>
</dbReference>
<dbReference type="InterPro" id="IPR041462">
    <property type="entry name" value="Bact_A2M_MG6"/>
</dbReference>
<reference evidence="6 7" key="1">
    <citation type="submission" date="2019-03" db="EMBL/GenBank/DDBJ databases">
        <title>Single cell metagenomics reveals metabolic interactions within the superorganism composed of flagellate Streblomastix strix and complex community of Bacteroidetes bacteria on its surface.</title>
        <authorList>
            <person name="Treitli S.C."/>
            <person name="Kolisko M."/>
            <person name="Husnik F."/>
            <person name="Keeling P."/>
            <person name="Hampl V."/>
        </authorList>
    </citation>
    <scope>NUCLEOTIDE SEQUENCE [LARGE SCALE GENOMIC DNA]</scope>
    <source>
        <strain evidence="6">St1</strain>
    </source>
</reference>
<name>A0A5M8P0I5_9BACT</name>
<dbReference type="Gene3D" id="1.50.10.20">
    <property type="match status" value="1"/>
</dbReference>
<dbReference type="Pfam" id="PF17973">
    <property type="entry name" value="bMG10"/>
    <property type="match status" value="1"/>
</dbReference>
<evidence type="ECO:0000259" key="5">
    <source>
        <dbReference type="SMART" id="SM01360"/>
    </source>
</evidence>
<dbReference type="Proteomes" id="UP000324575">
    <property type="component" value="Unassembled WGS sequence"/>
</dbReference>
<evidence type="ECO:0000313" key="7">
    <source>
        <dbReference type="Proteomes" id="UP000324575"/>
    </source>
</evidence>
<dbReference type="Pfam" id="PF00207">
    <property type="entry name" value="A2M"/>
    <property type="match status" value="1"/>
</dbReference>